<evidence type="ECO:0000256" key="10">
    <source>
        <dbReference type="ARBA" id="ARBA00023235"/>
    </source>
</evidence>
<feature type="binding site" evidence="15">
    <location>
        <position position="20"/>
    </location>
    <ligand>
        <name>Mn(2+)</name>
        <dbReference type="ChEBI" id="CHEBI:29035"/>
        <label>2</label>
    </ligand>
</feature>
<evidence type="ECO:0000256" key="4">
    <source>
        <dbReference type="ARBA" id="ARBA00004798"/>
    </source>
</evidence>
<dbReference type="FunFam" id="3.40.1450.10:FF:000001">
    <property type="entry name" value="2,3-bisphosphoglycerate-independent phosphoglycerate mutase"/>
    <property type="match status" value="1"/>
</dbReference>
<reference evidence="19" key="1">
    <citation type="journal article" date="2018" name="Nat. Microbiol.">
        <title>Leveraging single-cell genomics to expand the fungal tree of life.</title>
        <authorList>
            <person name="Ahrendt S.R."/>
            <person name="Quandt C.A."/>
            <person name="Ciobanu D."/>
            <person name="Clum A."/>
            <person name="Salamov A."/>
            <person name="Andreopoulos B."/>
            <person name="Cheng J.F."/>
            <person name="Woyke T."/>
            <person name="Pelin A."/>
            <person name="Henrissat B."/>
            <person name="Reynolds N.K."/>
            <person name="Benny G.L."/>
            <person name="Smith M.E."/>
            <person name="James T.Y."/>
            <person name="Grigoriev I.V."/>
        </authorList>
    </citation>
    <scope>NUCLEOTIDE SEQUENCE [LARGE SCALE GENOMIC DNA]</scope>
    <source>
        <strain evidence="19">ATCC 52028</strain>
    </source>
</reference>
<dbReference type="EMBL" id="ML014116">
    <property type="protein sequence ID" value="RKP03935.1"/>
    <property type="molecule type" value="Genomic_DNA"/>
</dbReference>
<dbReference type="Pfam" id="PF06415">
    <property type="entry name" value="iPGM_N"/>
    <property type="match status" value="1"/>
</dbReference>
<evidence type="ECO:0000256" key="9">
    <source>
        <dbReference type="ARBA" id="ARBA00023211"/>
    </source>
</evidence>
<feature type="binding site" evidence="15">
    <location>
        <position position="409"/>
    </location>
    <ligand>
        <name>Mn(2+)</name>
        <dbReference type="ChEBI" id="CHEBI:29035"/>
        <label>1</label>
    </ligand>
</feature>
<feature type="binding site" evidence="14">
    <location>
        <position position="201"/>
    </location>
    <ligand>
        <name>substrate</name>
    </ligand>
</feature>
<feature type="binding site" evidence="14">
    <location>
        <position position="195"/>
    </location>
    <ligand>
        <name>substrate</name>
    </ligand>
</feature>
<dbReference type="UniPathway" id="UPA00109">
    <property type="reaction ID" value="UER00186"/>
</dbReference>
<proteinExistence type="inferred from homology"/>
<feature type="binding site" evidence="14">
    <location>
        <position position="338"/>
    </location>
    <ligand>
        <name>substrate</name>
    </ligand>
</feature>
<comment type="cofactor">
    <cofactor evidence="2">
        <name>Mn(2+)</name>
        <dbReference type="ChEBI" id="CHEBI:29035"/>
    </cofactor>
</comment>
<gene>
    <name evidence="18" type="ORF">CXG81DRAFT_8939</name>
</gene>
<dbReference type="Gene3D" id="3.40.720.10">
    <property type="entry name" value="Alkaline Phosphatase, subunit A"/>
    <property type="match status" value="1"/>
</dbReference>
<comment type="pathway">
    <text evidence="4">Carbohydrate degradation; glycolysis; pyruvate from D-glyceraldehyde 3-phosphate: step 3/5.</text>
</comment>
<evidence type="ECO:0000256" key="8">
    <source>
        <dbReference type="ARBA" id="ARBA00023152"/>
    </source>
</evidence>
<protein>
    <recommendedName>
        <fullName evidence="11">2,3-bisphosphoglycerate-independent phosphoglycerate mutase</fullName>
        <ecNumber evidence="6">5.4.2.12</ecNumber>
    </recommendedName>
    <alternativeName>
        <fullName evidence="12">Cofactor-independent phosphoglycerate mutase homolog</fullName>
    </alternativeName>
</protein>
<evidence type="ECO:0000313" key="19">
    <source>
        <dbReference type="Proteomes" id="UP000274922"/>
    </source>
</evidence>
<keyword evidence="19" id="KW-1185">Reference proteome</keyword>
<feature type="binding site" evidence="15">
    <location>
        <position position="72"/>
    </location>
    <ligand>
        <name>Mn(2+)</name>
        <dbReference type="ChEBI" id="CHEBI:29035"/>
        <label>2</label>
    </ligand>
</feature>
<comment type="function">
    <text evidence="3">Catalyzes the interconversion of 2-phosphoglycerate and 3-phosphoglycerate.</text>
</comment>
<feature type="binding site" evidence="15">
    <location>
        <position position="447"/>
    </location>
    <ligand>
        <name>Mn(2+)</name>
        <dbReference type="ChEBI" id="CHEBI:29035"/>
        <label>2</label>
    </ligand>
</feature>
<evidence type="ECO:0000259" key="17">
    <source>
        <dbReference type="Pfam" id="PF06415"/>
    </source>
</evidence>
<dbReference type="GO" id="GO:0006007">
    <property type="term" value="P:glucose catabolic process"/>
    <property type="evidence" value="ECO:0007669"/>
    <property type="project" value="InterPro"/>
</dbReference>
<keyword evidence="10" id="KW-0413">Isomerase</keyword>
<dbReference type="InterPro" id="IPR017850">
    <property type="entry name" value="Alkaline_phosphatase_core_sf"/>
</dbReference>
<evidence type="ECO:0000256" key="13">
    <source>
        <dbReference type="PIRSR" id="PIRSR001492-1"/>
    </source>
</evidence>
<feature type="active site" description="Phosphoserine intermediate" evidence="13">
    <location>
        <position position="72"/>
    </location>
</feature>
<dbReference type="STRING" id="1555241.A0A4P9XEG3"/>
<dbReference type="PIRSF" id="PIRSF001492">
    <property type="entry name" value="IPGAM"/>
    <property type="match status" value="1"/>
</dbReference>
<evidence type="ECO:0000256" key="7">
    <source>
        <dbReference type="ARBA" id="ARBA00022723"/>
    </source>
</evidence>
<dbReference type="Proteomes" id="UP000274922">
    <property type="component" value="Unassembled WGS sequence"/>
</dbReference>
<keyword evidence="8" id="KW-0324">Glycolysis</keyword>
<comment type="similarity">
    <text evidence="5">Belongs to the BPG-independent phosphoglycerate mutase family.</text>
</comment>
<dbReference type="InterPro" id="IPR036646">
    <property type="entry name" value="PGAM_B_sf"/>
</dbReference>
<dbReference type="InterPro" id="IPR011258">
    <property type="entry name" value="BPG-indep_PGM_N"/>
</dbReference>
<dbReference type="SUPFAM" id="SSF64158">
    <property type="entry name" value="2,3-Bisphosphoglycerate-independent phosphoglycerate mutase, substrate-binding domain"/>
    <property type="match status" value="1"/>
</dbReference>
<dbReference type="InterPro" id="IPR006124">
    <property type="entry name" value="Metalloenzyme"/>
</dbReference>
<name>A0A4P9XEG3_9FUNG</name>
<feature type="binding site" evidence="14">
    <location>
        <begin position="266"/>
        <end position="269"/>
    </location>
    <ligand>
        <name>substrate</name>
    </ligand>
</feature>
<evidence type="ECO:0000256" key="14">
    <source>
        <dbReference type="PIRSR" id="PIRSR001492-2"/>
    </source>
</evidence>
<dbReference type="OrthoDB" id="1886626at2759"/>
<accession>A0A4P9XEG3</accession>
<evidence type="ECO:0000256" key="3">
    <source>
        <dbReference type="ARBA" id="ARBA00002315"/>
    </source>
</evidence>
<dbReference type="HAMAP" id="MF_01038">
    <property type="entry name" value="GpmI"/>
    <property type="match status" value="1"/>
</dbReference>
<evidence type="ECO:0000259" key="16">
    <source>
        <dbReference type="Pfam" id="PF01676"/>
    </source>
</evidence>
<evidence type="ECO:0000256" key="5">
    <source>
        <dbReference type="ARBA" id="ARBA00008819"/>
    </source>
</evidence>
<feature type="binding site" evidence="15">
    <location>
        <position position="405"/>
    </location>
    <ligand>
        <name>Mn(2+)</name>
        <dbReference type="ChEBI" id="CHEBI:29035"/>
        <label>1</label>
    </ligand>
</feature>
<comment type="catalytic activity">
    <reaction evidence="1">
        <text>(2R)-2-phosphoglycerate = (2R)-3-phosphoglycerate</text>
        <dbReference type="Rhea" id="RHEA:15901"/>
        <dbReference type="ChEBI" id="CHEBI:58272"/>
        <dbReference type="ChEBI" id="CHEBI:58289"/>
        <dbReference type="EC" id="5.4.2.12"/>
    </reaction>
</comment>
<evidence type="ECO:0000256" key="6">
    <source>
        <dbReference type="ARBA" id="ARBA00012026"/>
    </source>
</evidence>
<keyword evidence="9 15" id="KW-0464">Manganese</keyword>
<feature type="domain" description="Metalloenzyme" evidence="16">
    <location>
        <begin position="13"/>
        <end position="501"/>
    </location>
</feature>
<dbReference type="Pfam" id="PF01676">
    <property type="entry name" value="Metalloenzyme"/>
    <property type="match status" value="1"/>
</dbReference>
<dbReference type="AlphaFoldDB" id="A0A4P9XEG3"/>
<dbReference type="GO" id="GO:0005737">
    <property type="term" value="C:cytoplasm"/>
    <property type="evidence" value="ECO:0007669"/>
    <property type="project" value="InterPro"/>
</dbReference>
<dbReference type="SUPFAM" id="SSF53649">
    <property type="entry name" value="Alkaline phosphatase-like"/>
    <property type="match status" value="1"/>
</dbReference>
<evidence type="ECO:0000256" key="12">
    <source>
        <dbReference type="ARBA" id="ARBA00083354"/>
    </source>
</evidence>
<feature type="binding site" evidence="15">
    <location>
        <position position="446"/>
    </location>
    <ligand>
        <name>Mn(2+)</name>
        <dbReference type="ChEBI" id="CHEBI:29035"/>
        <label>2</label>
    </ligand>
</feature>
<dbReference type="PANTHER" id="PTHR31637">
    <property type="entry name" value="2,3-BISPHOSPHOGLYCERATE-INDEPENDENT PHOSPHOGLYCERATE MUTASE"/>
    <property type="match status" value="1"/>
</dbReference>
<sequence length="515" mass="56838">MTTASAAATAQKNTCLIVIDGWGLSTDPNTEGDAIRNAQVPVMTRLQKEYPTIPILAHGEAVGLVEGLMGNSEVGHLNIGAGRIVYQDIVRINKAVRNKALLEQPNLKKAFQQCVDGNGRLHLLGLVSDGGVHGHINHLFALLEEAQAFGIRECYVHFFGDGRDTAPTSAVLYLKQLQDKLSALRYGTLATIVGRYYAMDRDNRWERIKIAYDGLVAGVGEASTDPNATILERYAQNENDEFLKPIIVSEAGRIGDNDHLIFFNYRSDRMRQINEAFGVARHFEPVREPRDLHITTMTRYNDAFPMPIIFPPQTMDNVLAEWLGKLQIPQCHIAETEKYAHVTFFFNGGKEAMYALEQRDLVPSPKVATYDLKPEMSAAGVAEKVAERVRAKQHPFVMCNFAPPDMVGHTGVYEATIKACEATDAGIGLILDACLETGTTLFITSDHGNAEKMLNNGKPHTAHTVNRVPFIMVDPEARFVDRDDAALCDVAPTMLAYMGLDQPAEMEGRSLLARA</sequence>
<dbReference type="Gene3D" id="3.40.1450.10">
    <property type="entry name" value="BPG-independent phosphoglycerate mutase, domain B"/>
    <property type="match status" value="1"/>
</dbReference>
<feature type="domain" description="BPG-independent PGAM N-terminal" evidence="17">
    <location>
        <begin position="92"/>
        <end position="301"/>
    </location>
</feature>
<evidence type="ECO:0000256" key="1">
    <source>
        <dbReference type="ARBA" id="ARBA00000370"/>
    </source>
</evidence>
<evidence type="ECO:0000313" key="18">
    <source>
        <dbReference type="EMBL" id="RKP03935.1"/>
    </source>
</evidence>
<dbReference type="EC" id="5.4.2.12" evidence="6"/>
<dbReference type="CDD" id="cd16010">
    <property type="entry name" value="iPGM"/>
    <property type="match status" value="1"/>
</dbReference>
<dbReference type="GO" id="GO:0004619">
    <property type="term" value="F:phosphoglycerate mutase activity"/>
    <property type="evidence" value="ECO:0007669"/>
    <property type="project" value="UniProtKB-EC"/>
</dbReference>
<keyword evidence="7 15" id="KW-0479">Metal-binding</keyword>
<feature type="binding site" evidence="14">
    <location>
        <begin position="163"/>
        <end position="164"/>
    </location>
    <ligand>
        <name>substrate</name>
    </ligand>
</feature>
<dbReference type="InterPro" id="IPR005995">
    <property type="entry name" value="Pgm_bpd_ind"/>
</dbReference>
<feature type="binding site" evidence="14">
    <location>
        <position position="133"/>
    </location>
    <ligand>
        <name>substrate</name>
    </ligand>
</feature>
<evidence type="ECO:0000256" key="15">
    <source>
        <dbReference type="PIRSR" id="PIRSR001492-3"/>
    </source>
</evidence>
<dbReference type="GO" id="GO:0030145">
    <property type="term" value="F:manganese ion binding"/>
    <property type="evidence" value="ECO:0007669"/>
    <property type="project" value="InterPro"/>
</dbReference>
<dbReference type="PANTHER" id="PTHR31637:SF0">
    <property type="entry name" value="2,3-BISPHOSPHOGLYCERATE-INDEPENDENT PHOSPHOGLYCERATE MUTASE"/>
    <property type="match status" value="1"/>
</dbReference>
<evidence type="ECO:0000256" key="11">
    <source>
        <dbReference type="ARBA" id="ARBA00071648"/>
    </source>
</evidence>
<dbReference type="GO" id="GO:0006096">
    <property type="term" value="P:glycolytic process"/>
    <property type="evidence" value="ECO:0007669"/>
    <property type="project" value="UniProtKB-UniPathway"/>
</dbReference>
<dbReference type="NCBIfam" id="TIGR01307">
    <property type="entry name" value="pgm_bpd_ind"/>
    <property type="match status" value="1"/>
</dbReference>
<feature type="binding site" evidence="15">
    <location>
        <position position="463"/>
    </location>
    <ligand>
        <name>Mn(2+)</name>
        <dbReference type="ChEBI" id="CHEBI:29035"/>
        <label>1</label>
    </ligand>
</feature>
<evidence type="ECO:0000256" key="2">
    <source>
        <dbReference type="ARBA" id="ARBA00001936"/>
    </source>
</evidence>
<organism evidence="18 19">
    <name type="scientific">Caulochytrium protostelioides</name>
    <dbReference type="NCBI Taxonomy" id="1555241"/>
    <lineage>
        <taxon>Eukaryota</taxon>
        <taxon>Fungi</taxon>
        <taxon>Fungi incertae sedis</taxon>
        <taxon>Chytridiomycota</taxon>
        <taxon>Chytridiomycota incertae sedis</taxon>
        <taxon>Chytridiomycetes</taxon>
        <taxon>Caulochytriales</taxon>
        <taxon>Caulochytriaceae</taxon>
        <taxon>Caulochytrium</taxon>
    </lineage>
</organism>